<organism evidence="2 3">
    <name type="scientific">Oedothorax gibbosus</name>
    <dbReference type="NCBI Taxonomy" id="931172"/>
    <lineage>
        <taxon>Eukaryota</taxon>
        <taxon>Metazoa</taxon>
        <taxon>Ecdysozoa</taxon>
        <taxon>Arthropoda</taxon>
        <taxon>Chelicerata</taxon>
        <taxon>Arachnida</taxon>
        <taxon>Araneae</taxon>
        <taxon>Araneomorphae</taxon>
        <taxon>Entelegynae</taxon>
        <taxon>Araneoidea</taxon>
        <taxon>Linyphiidae</taxon>
        <taxon>Erigoninae</taxon>
        <taxon>Oedothorax</taxon>
    </lineage>
</organism>
<reference evidence="2 3" key="1">
    <citation type="journal article" date="2022" name="Nat. Ecol. Evol.">
        <title>A masculinizing supergene underlies an exaggerated male reproductive morph in a spider.</title>
        <authorList>
            <person name="Hendrickx F."/>
            <person name="De Corte Z."/>
            <person name="Sonet G."/>
            <person name="Van Belleghem S.M."/>
            <person name="Kostlbacher S."/>
            <person name="Vangestel C."/>
        </authorList>
    </citation>
    <scope>NUCLEOTIDE SEQUENCE [LARGE SCALE GENOMIC DNA]</scope>
    <source>
        <strain evidence="2">W744_W776</strain>
    </source>
</reference>
<protein>
    <submittedName>
        <fullName evidence="2">Uncharacterized protein</fullName>
    </submittedName>
</protein>
<comment type="caution">
    <text evidence="2">The sequence shown here is derived from an EMBL/GenBank/DDBJ whole genome shotgun (WGS) entry which is preliminary data.</text>
</comment>
<sequence length="76" mass="8581">MKFDPHPLRKEAQEQRWDERGNTSEEICSCAWDGLAPSGVIWHTKGTSTNEDVNAIGIFDPTDVKIILTQYFQGTV</sequence>
<evidence type="ECO:0000313" key="3">
    <source>
        <dbReference type="Proteomes" id="UP000827092"/>
    </source>
</evidence>
<dbReference type="Proteomes" id="UP000827092">
    <property type="component" value="Unassembled WGS sequence"/>
</dbReference>
<accession>A0AAV6UNL0</accession>
<name>A0AAV6UNL0_9ARAC</name>
<proteinExistence type="predicted"/>
<dbReference type="AlphaFoldDB" id="A0AAV6UNL0"/>
<dbReference type="EMBL" id="JAFNEN010000344">
    <property type="protein sequence ID" value="KAG8185165.1"/>
    <property type="molecule type" value="Genomic_DNA"/>
</dbReference>
<gene>
    <name evidence="2" type="ORF">JTE90_005144</name>
</gene>
<feature type="region of interest" description="Disordered" evidence="1">
    <location>
        <begin position="1"/>
        <end position="23"/>
    </location>
</feature>
<keyword evidence="3" id="KW-1185">Reference proteome</keyword>
<evidence type="ECO:0000256" key="1">
    <source>
        <dbReference type="SAM" id="MobiDB-lite"/>
    </source>
</evidence>
<evidence type="ECO:0000313" key="2">
    <source>
        <dbReference type="EMBL" id="KAG8185165.1"/>
    </source>
</evidence>